<evidence type="ECO:0000313" key="1">
    <source>
        <dbReference type="EMBL" id="KAF9671870.1"/>
    </source>
</evidence>
<sequence length="136" mass="15347">MLKLKEYRLGEHCGPFFIDIFTLVILCRERKRVERGSRSVSIAVRKDQNSPLNTPSMTQYSREGKERYNCQEKGVVLAGKTRHLAASITQSPSAEKILKRAQELHKASGVCDELNMVVVIDMPFDPLLIHAATGYN</sequence>
<proteinExistence type="predicted"/>
<gene>
    <name evidence="1" type="ORF">SADUNF_Sadunf12G0095000</name>
</gene>
<keyword evidence="2" id="KW-1185">Reference proteome</keyword>
<organism evidence="1 2">
    <name type="scientific">Salix dunnii</name>
    <dbReference type="NCBI Taxonomy" id="1413687"/>
    <lineage>
        <taxon>Eukaryota</taxon>
        <taxon>Viridiplantae</taxon>
        <taxon>Streptophyta</taxon>
        <taxon>Embryophyta</taxon>
        <taxon>Tracheophyta</taxon>
        <taxon>Spermatophyta</taxon>
        <taxon>Magnoliopsida</taxon>
        <taxon>eudicotyledons</taxon>
        <taxon>Gunneridae</taxon>
        <taxon>Pentapetalae</taxon>
        <taxon>rosids</taxon>
        <taxon>fabids</taxon>
        <taxon>Malpighiales</taxon>
        <taxon>Salicaceae</taxon>
        <taxon>Saliceae</taxon>
        <taxon>Salix</taxon>
    </lineage>
</organism>
<evidence type="ECO:0000313" key="2">
    <source>
        <dbReference type="Proteomes" id="UP000657918"/>
    </source>
</evidence>
<dbReference type="EMBL" id="JADGMS010000012">
    <property type="protein sequence ID" value="KAF9671870.1"/>
    <property type="molecule type" value="Genomic_DNA"/>
</dbReference>
<name>A0A835MNC1_9ROSI</name>
<protein>
    <submittedName>
        <fullName evidence="1">Uncharacterized protein</fullName>
    </submittedName>
</protein>
<reference evidence="1 2" key="1">
    <citation type="submission" date="2020-10" db="EMBL/GenBank/DDBJ databases">
        <title>Plant Genome Project.</title>
        <authorList>
            <person name="Zhang R.-G."/>
        </authorList>
    </citation>
    <scope>NUCLEOTIDE SEQUENCE [LARGE SCALE GENOMIC DNA]</scope>
    <source>
        <strain evidence="1">FAFU-HL-1</strain>
        <tissue evidence="1">Leaf</tissue>
    </source>
</reference>
<dbReference type="Proteomes" id="UP000657918">
    <property type="component" value="Unassembled WGS sequence"/>
</dbReference>
<accession>A0A835MNC1</accession>
<comment type="caution">
    <text evidence="1">The sequence shown here is derived from an EMBL/GenBank/DDBJ whole genome shotgun (WGS) entry which is preliminary data.</text>
</comment>
<dbReference type="AlphaFoldDB" id="A0A835MNC1"/>